<dbReference type="InterPro" id="IPR055214">
    <property type="entry name" value="PTP-NADK"/>
</dbReference>
<reference evidence="3 4" key="1">
    <citation type="submission" date="2017-06" db="EMBL/GenBank/DDBJ databases">
        <title>Ant-infecting Ophiocordyceps genomes reveal a high diversity of potential behavioral manipulation genes and a possible major role for enterotoxins.</title>
        <authorList>
            <person name="De Bekker C."/>
            <person name="Evans H.C."/>
            <person name="Brachmann A."/>
            <person name="Hughes D.P."/>
        </authorList>
    </citation>
    <scope>NUCLEOTIDE SEQUENCE [LARGE SCALE GENOMIC DNA]</scope>
    <source>
        <strain evidence="3 4">1348a</strain>
    </source>
</reference>
<dbReference type="InterPro" id="IPR029021">
    <property type="entry name" value="Prot-tyrosine_phosphatase-like"/>
</dbReference>
<comment type="caution">
    <text evidence="3">The sequence shown here is derived from an EMBL/GenBank/DDBJ whole genome shotgun (WGS) entry which is preliminary data.</text>
</comment>
<dbReference type="AlphaFoldDB" id="A0A2C5YUU5"/>
<proteinExistence type="predicted"/>
<evidence type="ECO:0000259" key="2">
    <source>
        <dbReference type="Pfam" id="PF22741"/>
    </source>
</evidence>
<sequence length="466" mass="50944">MESNTSTVYWSVAKATTTLALVLVSCPIVFSAAVVSQTPAWHHHSLPPIPLSNSPVLFQRRSVPDSETPDSSPGGFHRFQQVTEHLPASDRLFRSSAPYYQHHDGDQRVTDDSINFLRSKGIDLVISLNQQANNPEIVQKFKSADIAYVALPVEDFHAPTVQNLKDGYAAFRDHASKAHGSGTLVWCGYGHGRTGAMISALQVGRQSEMKSPRPLTRADFDKNHVEKADQRAVLEWFQDMKFKQARIKSSLRPVDDFDPPGKGGGGGDAAAGKVDPARFRNKEAGTGNTATRKPGHDAAPENAAPRLTTPPTSNTNRNEAQEPPVISQRMRDASQRKQASRNRMPGPRQGPPKQGNPPTRGPPRDPRAPTKPPPKPSRPEADSRRNTRKHNTISKARKTTSSTPRFKPKAWPNKEILSKRPPSTARIPKHNGPGRGNNHGGAMRVPRPFRPGGRPGGGMHMGPTRG</sequence>
<keyword evidence="4" id="KW-1185">Reference proteome</keyword>
<evidence type="ECO:0000256" key="1">
    <source>
        <dbReference type="SAM" id="MobiDB-lite"/>
    </source>
</evidence>
<dbReference type="EMBL" id="NJEU01000695">
    <property type="protein sequence ID" value="PHH71300.1"/>
    <property type="molecule type" value="Genomic_DNA"/>
</dbReference>
<dbReference type="Pfam" id="PF22741">
    <property type="entry name" value="PTP-NADK"/>
    <property type="match status" value="1"/>
</dbReference>
<feature type="compositionally biased region" description="Gly residues" evidence="1">
    <location>
        <begin position="453"/>
        <end position="466"/>
    </location>
</feature>
<feature type="compositionally biased region" description="Basic residues" evidence="1">
    <location>
        <begin position="386"/>
        <end position="398"/>
    </location>
</feature>
<evidence type="ECO:0000313" key="4">
    <source>
        <dbReference type="Proteomes" id="UP000224854"/>
    </source>
</evidence>
<dbReference type="Gene3D" id="3.90.190.10">
    <property type="entry name" value="Protein tyrosine phosphatase superfamily"/>
    <property type="match status" value="1"/>
</dbReference>
<feature type="region of interest" description="Disordered" evidence="1">
    <location>
        <begin position="251"/>
        <end position="466"/>
    </location>
</feature>
<gene>
    <name evidence="3" type="ORF">CDD82_6597</name>
</gene>
<organism evidence="3 4">
    <name type="scientific">Ophiocordyceps australis</name>
    <dbReference type="NCBI Taxonomy" id="1399860"/>
    <lineage>
        <taxon>Eukaryota</taxon>
        <taxon>Fungi</taxon>
        <taxon>Dikarya</taxon>
        <taxon>Ascomycota</taxon>
        <taxon>Pezizomycotina</taxon>
        <taxon>Sordariomycetes</taxon>
        <taxon>Hypocreomycetidae</taxon>
        <taxon>Hypocreales</taxon>
        <taxon>Ophiocordycipitaceae</taxon>
        <taxon>Ophiocordyceps</taxon>
    </lineage>
</organism>
<protein>
    <recommendedName>
        <fullName evidence="2">DSP-PTPase phosphatase fused to NAD+ Kinase domain-containing protein</fullName>
    </recommendedName>
</protein>
<evidence type="ECO:0000313" key="3">
    <source>
        <dbReference type="EMBL" id="PHH71300.1"/>
    </source>
</evidence>
<dbReference type="Proteomes" id="UP000224854">
    <property type="component" value="Unassembled WGS sequence"/>
</dbReference>
<dbReference type="SUPFAM" id="SSF52799">
    <property type="entry name" value="(Phosphotyrosine protein) phosphatases II"/>
    <property type="match status" value="1"/>
</dbReference>
<accession>A0A2C5YUU5</accession>
<name>A0A2C5YUU5_9HYPO</name>
<feature type="domain" description="DSP-PTPase phosphatase fused to NAD+ Kinase" evidence="2">
    <location>
        <begin position="105"/>
        <end position="220"/>
    </location>
</feature>
<feature type="compositionally biased region" description="Low complexity" evidence="1">
    <location>
        <begin position="440"/>
        <end position="452"/>
    </location>
</feature>
<feature type="compositionally biased region" description="Polar residues" evidence="1">
    <location>
        <begin position="309"/>
        <end position="318"/>
    </location>
</feature>
<dbReference type="OrthoDB" id="432447at2759"/>